<sequence length="457" mass="52457">MRIRKYDFDFSRRAFLEKTARGVGGLGVLAPMWSVAASTGDISKAYPDELMSIDMFTKGKIKTGDYVDANNVDIVKDLLDPIQYKNIKEQGRRIKIVPTTRDLTHMYNADHLEATLRNRGRARWAADGNLTTDTNENWLGGVPFIEPKDGKEALANITMSWGRHNFSLYTIPDVDLKPDGTIGYEYEFMWAELQCQARSDGKVFQDRKDLLRLQSVWFTRPNDTKGSSFLSIWYYDQRKFPDLHGYFPAFKRVRQFPTNQRFEPLVPGITFFLSDAWSSGDPMLTWGDFQLIGRQPHLAPVSENWQGDQPNWDKKVHGGGKGITFYETNFQLVPECVVIETKPTGYPRAPVGKKKVWIDTRNNMYNSSITFDRRGEVWKSFETGSGRQVKGDNVHKNADGTPAWSWDYCHVHDIQSNRMSRFYHAKASPTGYKSEYDPSYDFYNAYLTTGALNRLGK</sequence>
<dbReference type="Gene3D" id="2.50.20.10">
    <property type="entry name" value="Lipoprotein localisation LolA/LolB/LppX"/>
    <property type="match status" value="1"/>
</dbReference>
<accession>A0A4S3K6Y3</accession>
<dbReference type="OrthoDB" id="5937151at2"/>
<dbReference type="InterPro" id="IPR006311">
    <property type="entry name" value="TAT_signal"/>
</dbReference>
<reference evidence="1 2" key="1">
    <citation type="submission" date="2019-03" db="EMBL/GenBank/DDBJ databases">
        <title>Genomic Encyclopedia of Type Strains, Phase IV (KMG-IV): sequencing the most valuable type-strain genomes for metagenomic binning, comparative biology and taxonomic classification.</title>
        <authorList>
            <person name="Goeker M."/>
        </authorList>
    </citation>
    <scope>NUCLEOTIDE SEQUENCE [LARGE SCALE GENOMIC DNA]</scope>
    <source>
        <strain evidence="1 2">DSM 26377</strain>
    </source>
</reference>
<name>A0A4S3K6Y3_9GAMM</name>
<gene>
    <name evidence="1" type="ORF">DFR24_3602</name>
</gene>
<comment type="caution">
    <text evidence="1">The sequence shown here is derived from an EMBL/GenBank/DDBJ whole genome shotgun (WGS) entry which is preliminary data.</text>
</comment>
<dbReference type="PROSITE" id="PS51318">
    <property type="entry name" value="TAT"/>
    <property type="match status" value="1"/>
</dbReference>
<dbReference type="AlphaFoldDB" id="A0A4S3K6Y3"/>
<dbReference type="RefSeq" id="WP_133882762.1">
    <property type="nucleotide sequence ID" value="NZ_MWIN01000007.1"/>
</dbReference>
<dbReference type="Proteomes" id="UP000295341">
    <property type="component" value="Unassembled WGS sequence"/>
</dbReference>
<proteinExistence type="predicted"/>
<dbReference type="InterPro" id="IPR010752">
    <property type="entry name" value="DUF1329"/>
</dbReference>
<dbReference type="EMBL" id="SOBT01000010">
    <property type="protein sequence ID" value="TDU26573.1"/>
    <property type="molecule type" value="Genomic_DNA"/>
</dbReference>
<evidence type="ECO:0000313" key="2">
    <source>
        <dbReference type="Proteomes" id="UP000295341"/>
    </source>
</evidence>
<dbReference type="Pfam" id="PF07044">
    <property type="entry name" value="DUF1329"/>
    <property type="match status" value="1"/>
</dbReference>
<evidence type="ECO:0000313" key="1">
    <source>
        <dbReference type="EMBL" id="TDU26573.1"/>
    </source>
</evidence>
<keyword evidence="2" id="KW-1185">Reference proteome</keyword>
<organism evidence="1 2">
    <name type="scientific">Panacagrimonas perspica</name>
    <dbReference type="NCBI Taxonomy" id="381431"/>
    <lineage>
        <taxon>Bacteria</taxon>
        <taxon>Pseudomonadati</taxon>
        <taxon>Pseudomonadota</taxon>
        <taxon>Gammaproteobacteria</taxon>
        <taxon>Nevskiales</taxon>
        <taxon>Nevskiaceae</taxon>
        <taxon>Panacagrimonas</taxon>
    </lineage>
</organism>
<protein>
    <submittedName>
        <fullName evidence="1">Uncharacterized protein DUF1329</fullName>
    </submittedName>
</protein>